<sequence length="167" mass="18869">MGRISSLAFTPTQEVSARDYNVENSRELLITCEDIKSLGIQWIISNSDIAKSWNLLASTDYSCNVRDNKTVVSFLASSFKPSTKYYFHLSKNNKSERQTSIKVHAAIQHEDGIGTHYLFMNLALAELLGGGLFVVSLMCFLIDFWKVFHSWRLSNQSKQGTLAPPNR</sequence>
<keyword evidence="1" id="KW-0472">Membrane</keyword>
<evidence type="ECO:0000256" key="1">
    <source>
        <dbReference type="SAM" id="Phobius"/>
    </source>
</evidence>
<dbReference type="KEGG" id="amr:AM1_4176"/>
<keyword evidence="1" id="KW-0812">Transmembrane</keyword>
<accession>B0CBN8</accession>
<keyword evidence="3" id="KW-1185">Reference proteome</keyword>
<dbReference type="HOGENOM" id="CLU_118478_0_0_3"/>
<protein>
    <submittedName>
        <fullName evidence="2">Uncharacterized protein</fullName>
    </submittedName>
</protein>
<organism evidence="2 3">
    <name type="scientific">Acaryochloris marina (strain MBIC 11017)</name>
    <dbReference type="NCBI Taxonomy" id="329726"/>
    <lineage>
        <taxon>Bacteria</taxon>
        <taxon>Bacillati</taxon>
        <taxon>Cyanobacteriota</taxon>
        <taxon>Cyanophyceae</taxon>
        <taxon>Acaryochloridales</taxon>
        <taxon>Acaryochloridaceae</taxon>
        <taxon>Acaryochloris</taxon>
    </lineage>
</organism>
<feature type="transmembrane region" description="Helical" evidence="1">
    <location>
        <begin position="127"/>
        <end position="148"/>
    </location>
</feature>
<name>B0CBN8_ACAM1</name>
<dbReference type="Proteomes" id="UP000000268">
    <property type="component" value="Chromosome"/>
</dbReference>
<dbReference type="AlphaFoldDB" id="B0CBN8"/>
<keyword evidence="1" id="KW-1133">Transmembrane helix</keyword>
<proteinExistence type="predicted"/>
<dbReference type="eggNOG" id="ENOG5033H9K">
    <property type="taxonomic scope" value="Bacteria"/>
</dbReference>
<reference evidence="2 3" key="1">
    <citation type="journal article" date="2008" name="Proc. Natl. Acad. Sci. U.S.A.">
        <title>Niche adaptation and genome expansion in the chlorophyll d-producing cyanobacterium Acaryochloris marina.</title>
        <authorList>
            <person name="Swingley W.D."/>
            <person name="Chen M."/>
            <person name="Cheung P.C."/>
            <person name="Conrad A.L."/>
            <person name="Dejesa L.C."/>
            <person name="Hao J."/>
            <person name="Honchak B.M."/>
            <person name="Karbach L.E."/>
            <person name="Kurdoglu A."/>
            <person name="Lahiri S."/>
            <person name="Mastrian S.D."/>
            <person name="Miyashita H."/>
            <person name="Page L."/>
            <person name="Ramakrishna P."/>
            <person name="Satoh S."/>
            <person name="Sattley W.M."/>
            <person name="Shimada Y."/>
            <person name="Taylor H.L."/>
            <person name="Tomo T."/>
            <person name="Tsuchiya T."/>
            <person name="Wang Z.T."/>
            <person name="Raymond J."/>
            <person name="Mimuro M."/>
            <person name="Blankenship R.E."/>
            <person name="Touchman J.W."/>
        </authorList>
    </citation>
    <scope>NUCLEOTIDE SEQUENCE [LARGE SCALE GENOMIC DNA]</scope>
    <source>
        <strain evidence="3">MBIC 11017</strain>
    </source>
</reference>
<evidence type="ECO:0000313" key="3">
    <source>
        <dbReference type="Proteomes" id="UP000000268"/>
    </source>
</evidence>
<gene>
    <name evidence="2" type="ordered locus">AM1_4176</name>
</gene>
<evidence type="ECO:0000313" key="2">
    <source>
        <dbReference type="EMBL" id="ABW29156.1"/>
    </source>
</evidence>
<dbReference type="EMBL" id="CP000828">
    <property type="protein sequence ID" value="ABW29156.1"/>
    <property type="molecule type" value="Genomic_DNA"/>
</dbReference>